<dbReference type="EC" id="2.4.2.4" evidence="7"/>
<dbReference type="NCBIfam" id="NF004490">
    <property type="entry name" value="PRK05820.1"/>
    <property type="match status" value="1"/>
</dbReference>
<dbReference type="Pfam" id="PF02885">
    <property type="entry name" value="Glycos_trans_3N"/>
    <property type="match status" value="1"/>
</dbReference>
<dbReference type="InterPro" id="IPR035902">
    <property type="entry name" value="Nuc_phospho_transferase"/>
</dbReference>
<reference evidence="7" key="1">
    <citation type="submission" date="2020-10" db="EMBL/GenBank/DDBJ databases">
        <authorList>
            <person name="Gilroy R."/>
        </authorList>
    </citation>
    <scope>NUCLEOTIDE SEQUENCE</scope>
    <source>
        <strain evidence="7">CHK152-2871</strain>
    </source>
</reference>
<evidence type="ECO:0000256" key="3">
    <source>
        <dbReference type="ARBA" id="ARBA00022676"/>
    </source>
</evidence>
<evidence type="ECO:0000259" key="5">
    <source>
        <dbReference type="Pfam" id="PF00591"/>
    </source>
</evidence>
<dbReference type="InterPro" id="IPR000053">
    <property type="entry name" value="Thymidine/pyrmidine_PPase"/>
</dbReference>
<dbReference type="InterPro" id="IPR036320">
    <property type="entry name" value="Glycosyl_Trfase_fam3_N_dom_sf"/>
</dbReference>
<evidence type="ECO:0000256" key="1">
    <source>
        <dbReference type="ARBA" id="ARBA00006915"/>
    </source>
</evidence>
<evidence type="ECO:0000313" key="7">
    <source>
        <dbReference type="EMBL" id="HIS73488.1"/>
    </source>
</evidence>
<dbReference type="PROSITE" id="PS00647">
    <property type="entry name" value="THYMID_PHOSPHORYLASE"/>
    <property type="match status" value="1"/>
</dbReference>
<dbReference type="Gene3D" id="3.40.1030.10">
    <property type="entry name" value="Nucleoside phosphorylase/phosphoribosyltransferase catalytic domain"/>
    <property type="match status" value="1"/>
</dbReference>
<dbReference type="InterPro" id="IPR017459">
    <property type="entry name" value="Glycosyl_Trfase_fam3_N_dom"/>
</dbReference>
<dbReference type="InterPro" id="IPR017872">
    <property type="entry name" value="Pyrmidine_PPase_CS"/>
</dbReference>
<feature type="non-terminal residue" evidence="7">
    <location>
        <position position="306"/>
    </location>
</feature>
<sequence length="306" mass="33215">MRTVDLIQKKKEGKKHTKEEIYFLVNGYTKGEVEDYQMSAWLMAVCFCGLDKEETAWMTQAFVDSGEVLDFSHISNFVADKHSTGGVGDKVTIVLIPLLASLGVTCAKLSGRGLGYTGGTVDKLESIPNFKCEMSKDEFMKQIKDINAAISSQSPNLTPADGKIYALRDVTATVDNKSLICASVVSKKIASGANSIVLDVKYGSGAFIKTKEEACELARLMIETGALLGRKISAIISSMEQPLGTHIGNSLEIIESIEFLKGNYQKDLYDVTLEIAAKTLIAGDFCKTKEEAKEKIDNAIESGLAL</sequence>
<comment type="similarity">
    <text evidence="1">Belongs to the thymidine/pyrimidine-nucleoside phosphorylase family.</text>
</comment>
<evidence type="ECO:0000313" key="8">
    <source>
        <dbReference type="Proteomes" id="UP000886865"/>
    </source>
</evidence>
<reference evidence="7" key="2">
    <citation type="journal article" date="2021" name="PeerJ">
        <title>Extensive microbial diversity within the chicken gut microbiome revealed by metagenomics and culture.</title>
        <authorList>
            <person name="Gilroy R."/>
            <person name="Ravi A."/>
            <person name="Getino M."/>
            <person name="Pursley I."/>
            <person name="Horton D.L."/>
            <person name="Alikhan N.F."/>
            <person name="Baker D."/>
            <person name="Gharbi K."/>
            <person name="Hall N."/>
            <person name="Watson M."/>
            <person name="Adriaenssens E.M."/>
            <person name="Foster-Nyarko E."/>
            <person name="Jarju S."/>
            <person name="Secka A."/>
            <person name="Antonio M."/>
            <person name="Oren A."/>
            <person name="Chaudhuri R.R."/>
            <person name="La Ragione R."/>
            <person name="Hildebrand F."/>
            <person name="Pallen M.J."/>
        </authorList>
    </citation>
    <scope>NUCLEOTIDE SEQUENCE</scope>
    <source>
        <strain evidence="7">CHK152-2871</strain>
    </source>
</reference>
<keyword evidence="4 7" id="KW-0808">Transferase</keyword>
<dbReference type="InterPro" id="IPR000312">
    <property type="entry name" value="Glycosyl_Trfase_fam3"/>
</dbReference>
<proteinExistence type="inferred from homology"/>
<dbReference type="SUPFAM" id="SSF47648">
    <property type="entry name" value="Nucleoside phosphorylase/phosphoribosyltransferase N-terminal domain"/>
    <property type="match status" value="1"/>
</dbReference>
<dbReference type="PANTHER" id="PTHR10515:SF0">
    <property type="entry name" value="THYMIDINE PHOSPHORYLASE"/>
    <property type="match status" value="1"/>
</dbReference>
<dbReference type="GO" id="GO:0009032">
    <property type="term" value="F:thymidine phosphorylase activity"/>
    <property type="evidence" value="ECO:0007669"/>
    <property type="project" value="UniProtKB-EC"/>
</dbReference>
<dbReference type="GO" id="GO:0006213">
    <property type="term" value="P:pyrimidine nucleoside metabolic process"/>
    <property type="evidence" value="ECO:0007669"/>
    <property type="project" value="InterPro"/>
</dbReference>
<dbReference type="GO" id="GO:0004645">
    <property type="term" value="F:1,4-alpha-oligoglucan phosphorylase activity"/>
    <property type="evidence" value="ECO:0007669"/>
    <property type="project" value="InterPro"/>
</dbReference>
<evidence type="ECO:0000259" key="6">
    <source>
        <dbReference type="Pfam" id="PF02885"/>
    </source>
</evidence>
<dbReference type="GO" id="GO:0006206">
    <property type="term" value="P:pyrimidine nucleobase metabolic process"/>
    <property type="evidence" value="ECO:0007669"/>
    <property type="project" value="InterPro"/>
</dbReference>
<feature type="domain" description="Glycosyl transferase family 3 N-terminal" evidence="6">
    <location>
        <begin position="5"/>
        <end position="66"/>
    </location>
</feature>
<dbReference type="SUPFAM" id="SSF52418">
    <property type="entry name" value="Nucleoside phosphorylase/phosphoribosyltransferase catalytic domain"/>
    <property type="match status" value="1"/>
</dbReference>
<dbReference type="GO" id="GO:0005829">
    <property type="term" value="C:cytosol"/>
    <property type="evidence" value="ECO:0007669"/>
    <property type="project" value="TreeGrafter"/>
</dbReference>
<gene>
    <name evidence="7" type="ORF">IAA86_00545</name>
</gene>
<dbReference type="Gene3D" id="1.20.970.10">
    <property type="entry name" value="Transferase, Pyrimidine Nucleoside Phosphorylase, Chain C"/>
    <property type="match status" value="1"/>
</dbReference>
<comment type="caution">
    <text evidence="7">The sequence shown here is derived from an EMBL/GenBank/DDBJ whole genome shotgun (WGS) entry which is preliminary data.</text>
</comment>
<dbReference type="InterPro" id="IPR018090">
    <property type="entry name" value="Pyrmidine_PPas_bac/euk"/>
</dbReference>
<dbReference type="FunFam" id="3.40.1030.10:FF:000003">
    <property type="entry name" value="Pyrimidine-nucleoside phosphorylase"/>
    <property type="match status" value="1"/>
</dbReference>
<dbReference type="AlphaFoldDB" id="A0A9D1FH80"/>
<comment type="subunit">
    <text evidence="2">Homodimer.</text>
</comment>
<keyword evidence="3 7" id="KW-0328">Glycosyltransferase</keyword>
<organism evidence="7 8">
    <name type="scientific">Candidatus Galligastranaerophilus intestinavium</name>
    <dbReference type="NCBI Taxonomy" id="2840836"/>
    <lineage>
        <taxon>Bacteria</taxon>
        <taxon>Candidatus Galligastranaerophilus</taxon>
    </lineage>
</organism>
<dbReference type="Pfam" id="PF00591">
    <property type="entry name" value="Glycos_transf_3"/>
    <property type="match status" value="1"/>
</dbReference>
<evidence type="ECO:0000256" key="4">
    <source>
        <dbReference type="ARBA" id="ARBA00022679"/>
    </source>
</evidence>
<accession>A0A9D1FH80</accession>
<protein>
    <submittedName>
        <fullName evidence="7">Thymidine phosphorylase</fullName>
        <ecNumber evidence="7">2.4.2.4</ecNumber>
    </submittedName>
</protein>
<dbReference type="EMBL" id="DVJQ01000006">
    <property type="protein sequence ID" value="HIS73488.1"/>
    <property type="molecule type" value="Genomic_DNA"/>
</dbReference>
<dbReference type="Proteomes" id="UP000886865">
    <property type="component" value="Unassembled WGS sequence"/>
</dbReference>
<dbReference type="NCBIfam" id="TIGR02644">
    <property type="entry name" value="Y_phosphoryl"/>
    <property type="match status" value="1"/>
</dbReference>
<evidence type="ECO:0000256" key="2">
    <source>
        <dbReference type="ARBA" id="ARBA00011738"/>
    </source>
</evidence>
<name>A0A9D1FH80_9BACT</name>
<dbReference type="PANTHER" id="PTHR10515">
    <property type="entry name" value="THYMIDINE PHOSPHORYLASE"/>
    <property type="match status" value="1"/>
</dbReference>
<feature type="domain" description="Glycosyl transferase family 3" evidence="5">
    <location>
        <begin position="78"/>
        <end position="306"/>
    </location>
</feature>